<evidence type="ECO:0000256" key="4">
    <source>
        <dbReference type="ARBA" id="ARBA00022989"/>
    </source>
</evidence>
<dbReference type="PANTHER" id="PTHR11266">
    <property type="entry name" value="PEROXISOMAL MEMBRANE PROTEIN 2, PXMP2 MPV17"/>
    <property type="match status" value="1"/>
</dbReference>
<dbReference type="AlphaFoldDB" id="A0A7R9ZCA3"/>
<keyword evidence="3" id="KW-0812">Transmembrane</keyword>
<evidence type="ECO:0000313" key="7">
    <source>
        <dbReference type="EMBL" id="CAD8318880.1"/>
    </source>
</evidence>
<keyword evidence="4" id="KW-1133">Transmembrane helix</keyword>
<dbReference type="GO" id="GO:0016020">
    <property type="term" value="C:membrane"/>
    <property type="evidence" value="ECO:0007669"/>
    <property type="project" value="UniProtKB-SubCell"/>
</dbReference>
<evidence type="ECO:0000256" key="2">
    <source>
        <dbReference type="ARBA" id="ARBA00006824"/>
    </source>
</evidence>
<proteinExistence type="inferred from homology"/>
<dbReference type="GO" id="GO:0005737">
    <property type="term" value="C:cytoplasm"/>
    <property type="evidence" value="ECO:0007669"/>
    <property type="project" value="TreeGrafter"/>
</dbReference>
<name>A0A7R9ZCA3_9STRA</name>
<dbReference type="InterPro" id="IPR007248">
    <property type="entry name" value="Mpv17_PMP22"/>
</dbReference>
<dbReference type="EMBL" id="HBED01035108">
    <property type="protein sequence ID" value="CAD8318880.1"/>
    <property type="molecule type" value="Transcribed_RNA"/>
</dbReference>
<evidence type="ECO:0000256" key="5">
    <source>
        <dbReference type="ARBA" id="ARBA00023136"/>
    </source>
</evidence>
<comment type="subcellular location">
    <subcellularLocation>
        <location evidence="1">Membrane</location>
        <topology evidence="1">Multi-pass membrane protein</topology>
    </subcellularLocation>
</comment>
<keyword evidence="5" id="KW-0472">Membrane</keyword>
<sequence length="204" mass="21498">MMIMSTAFFRRAAERYCAPAAAAAAAAAAGGGAVYLGQRGSANATARAITMTSSTASARIQTTAMTAIQRRGFSEKVVASEPTKAAASAAVKSEGGEGFLAWYESHLQSRPIPTKMVTGAFLWGLGDVVAQVVPAITHPNETPNGSFTFDYARLGRASTFGFALHAPIAHLHYNFLEWMTVRAGITGGVKVPVFKAFMEVRSFA</sequence>
<evidence type="ECO:0000256" key="3">
    <source>
        <dbReference type="ARBA" id="ARBA00022692"/>
    </source>
</evidence>
<comment type="similarity">
    <text evidence="2 6">Belongs to the peroxisomal membrane protein PXMP2/4 family.</text>
</comment>
<protein>
    <submittedName>
        <fullName evidence="7">Uncharacterized protein</fullName>
    </submittedName>
</protein>
<evidence type="ECO:0000256" key="1">
    <source>
        <dbReference type="ARBA" id="ARBA00004141"/>
    </source>
</evidence>
<evidence type="ECO:0000256" key="6">
    <source>
        <dbReference type="RuleBase" id="RU363053"/>
    </source>
</evidence>
<gene>
    <name evidence="7" type="ORF">TDUB1175_LOCUS17567</name>
</gene>
<dbReference type="PANTHER" id="PTHR11266:SF104">
    <property type="entry name" value="MPV17-LIKE PROTEIN"/>
    <property type="match status" value="1"/>
</dbReference>
<organism evidence="7">
    <name type="scientific">Pseudictyota dubia</name>
    <dbReference type="NCBI Taxonomy" id="2749911"/>
    <lineage>
        <taxon>Eukaryota</taxon>
        <taxon>Sar</taxon>
        <taxon>Stramenopiles</taxon>
        <taxon>Ochrophyta</taxon>
        <taxon>Bacillariophyta</taxon>
        <taxon>Mediophyceae</taxon>
        <taxon>Biddulphiophycidae</taxon>
        <taxon>Eupodiscales</taxon>
        <taxon>Odontellaceae</taxon>
        <taxon>Pseudictyota</taxon>
    </lineage>
</organism>
<reference evidence="7" key="1">
    <citation type="submission" date="2021-01" db="EMBL/GenBank/DDBJ databases">
        <authorList>
            <person name="Corre E."/>
            <person name="Pelletier E."/>
            <person name="Niang G."/>
            <person name="Scheremetjew M."/>
            <person name="Finn R."/>
            <person name="Kale V."/>
            <person name="Holt S."/>
            <person name="Cochrane G."/>
            <person name="Meng A."/>
            <person name="Brown T."/>
            <person name="Cohen L."/>
        </authorList>
    </citation>
    <scope>NUCLEOTIDE SEQUENCE</scope>
    <source>
        <strain evidence="7">CCMP147</strain>
    </source>
</reference>
<accession>A0A7R9ZCA3</accession>